<accession>A0A380QC06</accession>
<gene>
    <name evidence="1" type="ORF">NCTC8580_03279</name>
</gene>
<evidence type="ECO:0000313" key="1">
    <source>
        <dbReference type="EMBL" id="SUP84851.1"/>
    </source>
</evidence>
<reference evidence="1 2" key="1">
    <citation type="submission" date="2018-06" db="EMBL/GenBank/DDBJ databases">
        <authorList>
            <consortium name="Pathogen Informatics"/>
            <person name="Doyle S."/>
        </authorList>
    </citation>
    <scope>NUCLEOTIDE SEQUENCE [LARGE SCALE GENOMIC DNA]</scope>
    <source>
        <strain evidence="1 2">NCTC8580</strain>
    </source>
</reference>
<organism evidence="1 2">
    <name type="scientific">Yersinia pseudotuberculosis</name>
    <dbReference type="NCBI Taxonomy" id="633"/>
    <lineage>
        <taxon>Bacteria</taxon>
        <taxon>Pseudomonadati</taxon>
        <taxon>Pseudomonadota</taxon>
        <taxon>Gammaproteobacteria</taxon>
        <taxon>Enterobacterales</taxon>
        <taxon>Yersiniaceae</taxon>
        <taxon>Yersinia</taxon>
    </lineage>
</organism>
<dbReference type="EMBL" id="UHJC01000001">
    <property type="protein sequence ID" value="SUP84851.1"/>
    <property type="molecule type" value="Genomic_DNA"/>
</dbReference>
<sequence>MINFDSFLSRNANKPKVCGDWYTVQWCPDLATAERLNIGVCFVDSYGKSFVQTLESYERIKCLYSSGMEHHLRLACTLVEEAIHTGVSVYDIPFSNISIKANGYAQGKSVDDLLASLFSNVVPLSRKVIKKRERTFNHTSRERLYNIMDGWLKDHLEYEEYFNMVSIHPTKSVYLGNSNQNIFLPYQSDRSIATIASASYADATLAKCHLYDAQRDLSLALSNFRDLSDASIFILSPDGELNAQRRDEVDNEIDKFCWYLKTLNVQTEVDSSPESLSEKAAYWYRKKAA</sequence>
<evidence type="ECO:0008006" key="3">
    <source>
        <dbReference type="Google" id="ProtNLM"/>
    </source>
</evidence>
<dbReference type="Proteomes" id="UP000255087">
    <property type="component" value="Unassembled WGS sequence"/>
</dbReference>
<evidence type="ECO:0000313" key="2">
    <source>
        <dbReference type="Proteomes" id="UP000255087"/>
    </source>
</evidence>
<dbReference type="AlphaFoldDB" id="A0A380QC06"/>
<dbReference type="RefSeq" id="WP_115115599.1">
    <property type="nucleotide sequence ID" value="NZ_UHJC01000001.1"/>
</dbReference>
<name>A0A380QC06_YERPU</name>
<proteinExistence type="predicted"/>
<protein>
    <recommendedName>
        <fullName evidence="3">DUF3037 domain-containing protein</fullName>
    </recommendedName>
</protein>